<gene>
    <name evidence="1" type="ORF">IAA63_11855</name>
</gene>
<comment type="caution">
    <text evidence="1">The sequence shown here is derived from an EMBL/GenBank/DDBJ whole genome shotgun (WGS) entry which is preliminary data.</text>
</comment>
<organism evidence="1 2">
    <name type="scientific">Candidatus Pullilachnospira stercoravium</name>
    <dbReference type="NCBI Taxonomy" id="2840913"/>
    <lineage>
        <taxon>Bacteria</taxon>
        <taxon>Bacillati</taxon>
        <taxon>Bacillota</taxon>
        <taxon>Clostridia</taxon>
        <taxon>Lachnospirales</taxon>
        <taxon>Lachnospiraceae</taxon>
        <taxon>Lachnospiraceae incertae sedis</taxon>
        <taxon>Candidatus Pullilachnospira</taxon>
    </lineage>
</organism>
<sequence length="274" mass="32490">MFGYVTTNQEELKIKDFRRYQTFYCGLCRDLGDRHGQTARLTLTYDMTFLAVLLTGLYEPEERVEERFCPLHPAKKRLCRRNAAVSYAADMNLLLCYYNLLDDWLDEKKPVPLALARMIRGDVREIMIKYPRQARAVRQYMKKLRECELENSPDLDRASGDTGRMLAEIFVWKDDHWKETLGKVGFYLGKFIYLMDAFEDVEKDRKTGNYNPWRFIADEEKFQDRALQILTMLAARCSGEFEKLPVVEYVDILRNILYSGIWTKYERLKKSDEE</sequence>
<dbReference type="Pfam" id="PF18937">
    <property type="entry name" value="DUF5685"/>
    <property type="match status" value="1"/>
</dbReference>
<name>A0A9D1NVR9_9FIRM</name>
<protein>
    <submittedName>
        <fullName evidence="1">Uncharacterized protein</fullName>
    </submittedName>
</protein>
<dbReference type="InterPro" id="IPR043740">
    <property type="entry name" value="DUF5685"/>
</dbReference>
<accession>A0A9D1NVR9</accession>
<evidence type="ECO:0000313" key="1">
    <source>
        <dbReference type="EMBL" id="HIV13817.1"/>
    </source>
</evidence>
<proteinExistence type="predicted"/>
<evidence type="ECO:0000313" key="2">
    <source>
        <dbReference type="Proteomes" id="UP000886723"/>
    </source>
</evidence>
<dbReference type="AlphaFoldDB" id="A0A9D1NVR9"/>
<dbReference type="Proteomes" id="UP000886723">
    <property type="component" value="Unassembled WGS sequence"/>
</dbReference>
<dbReference type="EMBL" id="DVON01000250">
    <property type="protein sequence ID" value="HIV13817.1"/>
    <property type="molecule type" value="Genomic_DNA"/>
</dbReference>
<reference evidence="1" key="1">
    <citation type="submission" date="2020-10" db="EMBL/GenBank/DDBJ databases">
        <authorList>
            <person name="Gilroy R."/>
        </authorList>
    </citation>
    <scope>NUCLEOTIDE SEQUENCE</scope>
    <source>
        <strain evidence="1">ChiBcec2-4451</strain>
    </source>
</reference>
<reference evidence="1" key="2">
    <citation type="journal article" date="2021" name="PeerJ">
        <title>Extensive microbial diversity within the chicken gut microbiome revealed by metagenomics and culture.</title>
        <authorList>
            <person name="Gilroy R."/>
            <person name="Ravi A."/>
            <person name="Getino M."/>
            <person name="Pursley I."/>
            <person name="Horton D.L."/>
            <person name="Alikhan N.F."/>
            <person name="Baker D."/>
            <person name="Gharbi K."/>
            <person name="Hall N."/>
            <person name="Watson M."/>
            <person name="Adriaenssens E.M."/>
            <person name="Foster-Nyarko E."/>
            <person name="Jarju S."/>
            <person name="Secka A."/>
            <person name="Antonio M."/>
            <person name="Oren A."/>
            <person name="Chaudhuri R.R."/>
            <person name="La Ragione R."/>
            <person name="Hildebrand F."/>
            <person name="Pallen M.J."/>
        </authorList>
    </citation>
    <scope>NUCLEOTIDE SEQUENCE</scope>
    <source>
        <strain evidence="1">ChiBcec2-4451</strain>
    </source>
</reference>